<dbReference type="InterPro" id="IPR036867">
    <property type="entry name" value="R3H_dom_sf"/>
</dbReference>
<dbReference type="CDD" id="cd17917">
    <property type="entry name" value="DEXHc_RHA-like"/>
    <property type="match status" value="1"/>
</dbReference>
<dbReference type="Gene3D" id="3.40.50.300">
    <property type="entry name" value="P-loop containing nucleotide triphosphate hydrolases"/>
    <property type="match status" value="1"/>
</dbReference>
<dbReference type="GO" id="GO:0004386">
    <property type="term" value="F:helicase activity"/>
    <property type="evidence" value="ECO:0007669"/>
    <property type="project" value="UniProtKB-KW"/>
</dbReference>
<dbReference type="Proteomes" id="UP001201812">
    <property type="component" value="Unassembled WGS sequence"/>
</dbReference>
<dbReference type="InterPro" id="IPR027417">
    <property type="entry name" value="P-loop_NTPase"/>
</dbReference>
<dbReference type="SUPFAM" id="SSF82708">
    <property type="entry name" value="R3H domain"/>
    <property type="match status" value="1"/>
</dbReference>
<dbReference type="EMBL" id="JAKKPZ010000121">
    <property type="protein sequence ID" value="KAI1701328.1"/>
    <property type="molecule type" value="Genomic_DNA"/>
</dbReference>
<evidence type="ECO:0000259" key="1">
    <source>
        <dbReference type="PROSITE" id="PS51061"/>
    </source>
</evidence>
<proteinExistence type="predicted"/>
<accession>A0AAD4MP12</accession>
<dbReference type="PANTHER" id="PTHR18934:SF213">
    <property type="entry name" value="3'-5' RNA HELICASE YTHDC2"/>
    <property type="match status" value="1"/>
</dbReference>
<dbReference type="PANTHER" id="PTHR18934">
    <property type="entry name" value="ATP-DEPENDENT RNA HELICASE"/>
    <property type="match status" value="1"/>
</dbReference>
<dbReference type="Gene3D" id="3.30.1370.50">
    <property type="entry name" value="R3H-like domain"/>
    <property type="match status" value="1"/>
</dbReference>
<keyword evidence="2" id="KW-0347">Helicase</keyword>
<organism evidence="2 3">
    <name type="scientific">Ditylenchus destructor</name>
    <dbReference type="NCBI Taxonomy" id="166010"/>
    <lineage>
        <taxon>Eukaryota</taxon>
        <taxon>Metazoa</taxon>
        <taxon>Ecdysozoa</taxon>
        <taxon>Nematoda</taxon>
        <taxon>Chromadorea</taxon>
        <taxon>Rhabditida</taxon>
        <taxon>Tylenchina</taxon>
        <taxon>Tylenchomorpha</taxon>
        <taxon>Sphaerularioidea</taxon>
        <taxon>Anguinidae</taxon>
        <taxon>Anguininae</taxon>
        <taxon>Ditylenchus</taxon>
    </lineage>
</organism>
<dbReference type="Pfam" id="PF01424">
    <property type="entry name" value="R3H"/>
    <property type="match status" value="1"/>
</dbReference>
<reference evidence="2" key="1">
    <citation type="submission" date="2022-01" db="EMBL/GenBank/DDBJ databases">
        <title>Genome Sequence Resource for Two Populations of Ditylenchus destructor, the Migratory Endoparasitic Phytonematode.</title>
        <authorList>
            <person name="Zhang H."/>
            <person name="Lin R."/>
            <person name="Xie B."/>
        </authorList>
    </citation>
    <scope>NUCLEOTIDE SEQUENCE</scope>
    <source>
        <strain evidence="2">BazhouSP</strain>
    </source>
</reference>
<keyword evidence="2" id="KW-0067">ATP-binding</keyword>
<dbReference type="SUPFAM" id="SSF52540">
    <property type="entry name" value="P-loop containing nucleoside triphosphate hydrolases"/>
    <property type="match status" value="2"/>
</dbReference>
<dbReference type="CDD" id="cd02325">
    <property type="entry name" value="R3H"/>
    <property type="match status" value="1"/>
</dbReference>
<comment type="caution">
    <text evidence="2">The sequence shown here is derived from an EMBL/GenBank/DDBJ whole genome shotgun (WGS) entry which is preliminary data.</text>
</comment>
<gene>
    <name evidence="2" type="ORF">DdX_16160</name>
</gene>
<feature type="domain" description="R3H" evidence="1">
    <location>
        <begin position="124"/>
        <end position="186"/>
    </location>
</feature>
<dbReference type="GO" id="GO:0003723">
    <property type="term" value="F:RNA binding"/>
    <property type="evidence" value="ECO:0007669"/>
    <property type="project" value="TreeGrafter"/>
</dbReference>
<evidence type="ECO:0000313" key="2">
    <source>
        <dbReference type="EMBL" id="KAI1701328.1"/>
    </source>
</evidence>
<keyword evidence="2" id="KW-0378">Hydrolase</keyword>
<protein>
    <submittedName>
        <fullName evidence="2">ATP-dependent RNA helicase YTHDC2</fullName>
    </submittedName>
</protein>
<sequence>MFSLRRTSTLGNAWVQNRPSSSSNAAMAHSMFHVLAKNRFAAHRRSFLRSDADNPTQAFICFQHLANFHLESNIRPIRQLRFIHGGALQRTYPINDRRMFSVKTHSEVAAESSAPVAFDKMDQRAFKNWIHKRLRDFLDNGETELKLESLRGVQIGLIHMAVRSLNLHAQSYGKEPNRFTLITRTRPPDDKSLSAHMNDTQSVELLPEQSEIIQNVINNFPIESYQIEEHLVVRNAKRNQRRNAEDGSSEFFSQRIVPPASRMSPSMEHVRASLPTFRFREEIIEAVRSNNVTLITGMHTSVAVNMLLLVVLDVEKRHRHVPQFLLEDAYSTNTPVRIICTQPRRLPAIAVSKRVAEERGEMLGATVGYMIRLEQKTSPKTALTYCTSGILLRLLSLDEVGPDITHIILDEVHEREMNTD</sequence>
<keyword evidence="2" id="KW-0547">Nucleotide-binding</keyword>
<evidence type="ECO:0000313" key="3">
    <source>
        <dbReference type="Proteomes" id="UP001201812"/>
    </source>
</evidence>
<name>A0AAD4MP12_9BILA</name>
<dbReference type="InterPro" id="IPR001374">
    <property type="entry name" value="R3H_dom"/>
</dbReference>
<keyword evidence="3" id="KW-1185">Reference proteome</keyword>
<dbReference type="AlphaFoldDB" id="A0AAD4MP12"/>
<dbReference type="SMART" id="SM00393">
    <property type="entry name" value="R3H"/>
    <property type="match status" value="1"/>
</dbReference>
<dbReference type="PROSITE" id="PS51061">
    <property type="entry name" value="R3H"/>
    <property type="match status" value="1"/>
</dbReference>